<name>A0A5B0DV67_9HYPH</name>
<organism evidence="2 3">
    <name type="scientific">Aureimonas fodinaquatilis</name>
    <dbReference type="NCBI Taxonomy" id="2565783"/>
    <lineage>
        <taxon>Bacteria</taxon>
        <taxon>Pseudomonadati</taxon>
        <taxon>Pseudomonadota</taxon>
        <taxon>Alphaproteobacteria</taxon>
        <taxon>Hyphomicrobiales</taxon>
        <taxon>Aurantimonadaceae</taxon>
        <taxon>Aureimonas</taxon>
    </lineage>
</organism>
<protein>
    <submittedName>
        <fullName evidence="2">Uncharacterized protein</fullName>
    </submittedName>
</protein>
<feature type="signal peptide" evidence="1">
    <location>
        <begin position="1"/>
        <end position="19"/>
    </location>
</feature>
<dbReference type="OrthoDB" id="7427667at2"/>
<gene>
    <name evidence="2" type="ORF">FPY71_14325</name>
</gene>
<sequence length="188" mass="20334">MSHWLVWPMLVLSLGGDNAATSATVATAATPLFLERCEQREEGPVKYWRCAGLPGTDVFVQENTGRFSVSLGNDRATAESFEVPHVLGKTMEWRILGNQAQSGIVRYRFAASQTGQAQDLLVIMKVADKASNGCIVAIVDAAVNSAVQELARRTADERVPNFVCGRDKVAIAGRATDRTVSELLPSLK</sequence>
<evidence type="ECO:0000313" key="2">
    <source>
        <dbReference type="EMBL" id="KAA0969691.1"/>
    </source>
</evidence>
<dbReference type="RefSeq" id="WP_149300975.1">
    <property type="nucleotide sequence ID" value="NZ_VTWH01000003.1"/>
</dbReference>
<accession>A0A5B0DV67</accession>
<keyword evidence="1" id="KW-0732">Signal</keyword>
<dbReference type="EMBL" id="VTWH01000003">
    <property type="protein sequence ID" value="KAA0969691.1"/>
    <property type="molecule type" value="Genomic_DNA"/>
</dbReference>
<keyword evidence="3" id="KW-1185">Reference proteome</keyword>
<proteinExistence type="predicted"/>
<dbReference type="AlphaFoldDB" id="A0A5B0DV67"/>
<evidence type="ECO:0000256" key="1">
    <source>
        <dbReference type="SAM" id="SignalP"/>
    </source>
</evidence>
<dbReference type="Proteomes" id="UP000324738">
    <property type="component" value="Unassembled WGS sequence"/>
</dbReference>
<reference evidence="2 3" key="1">
    <citation type="submission" date="2019-08" db="EMBL/GenBank/DDBJ databases">
        <title>Aureimonas fodiniaquatilis sp. nov., isolated from a coal mine wastewater.</title>
        <authorList>
            <person name="Kim W."/>
        </authorList>
    </citation>
    <scope>NUCLEOTIDE SEQUENCE [LARGE SCALE GENOMIC DNA]</scope>
    <source>
        <strain evidence="2 3">CAU 1482</strain>
    </source>
</reference>
<feature type="chain" id="PRO_5023010784" evidence="1">
    <location>
        <begin position="20"/>
        <end position="188"/>
    </location>
</feature>
<comment type="caution">
    <text evidence="2">The sequence shown here is derived from an EMBL/GenBank/DDBJ whole genome shotgun (WGS) entry which is preliminary data.</text>
</comment>
<evidence type="ECO:0000313" key="3">
    <source>
        <dbReference type="Proteomes" id="UP000324738"/>
    </source>
</evidence>